<evidence type="ECO:0000256" key="1">
    <source>
        <dbReference type="SAM" id="MobiDB-lite"/>
    </source>
</evidence>
<accession>A0A0A0BV90</accession>
<proteinExistence type="predicted"/>
<keyword evidence="3" id="KW-1185">Reference proteome</keyword>
<reference evidence="2 3" key="2">
    <citation type="journal article" date="2015" name="Stand. Genomic Sci.">
        <title>Draft genome sequence of Cellulomonas carbonis T26(T) and comparative analysis of six Cellulomonas genomes.</title>
        <authorList>
            <person name="Zhuang W."/>
            <person name="Zhang S."/>
            <person name="Xia X."/>
            <person name="Wang G."/>
        </authorList>
    </citation>
    <scope>NUCLEOTIDE SEQUENCE [LARGE SCALE GENOMIC DNA]</scope>
    <source>
        <strain evidence="2 3">T26</strain>
    </source>
</reference>
<evidence type="ECO:0000313" key="3">
    <source>
        <dbReference type="Proteomes" id="UP000029839"/>
    </source>
</evidence>
<dbReference type="AlphaFoldDB" id="A0A0A0BV90"/>
<feature type="region of interest" description="Disordered" evidence="1">
    <location>
        <begin position="1"/>
        <end position="22"/>
    </location>
</feature>
<reference evidence="2 3" key="1">
    <citation type="submission" date="2013-08" db="EMBL/GenBank/DDBJ databases">
        <title>Genome sequencing of Cellulomonas carbonis T26.</title>
        <authorList>
            <person name="Chen F."/>
            <person name="Li Y."/>
            <person name="Wang G."/>
        </authorList>
    </citation>
    <scope>NUCLEOTIDE SEQUENCE [LARGE SCALE GENOMIC DNA]</scope>
    <source>
        <strain evidence="2 3">T26</strain>
    </source>
</reference>
<name>A0A0A0BV90_9CELL</name>
<organism evidence="2 3">
    <name type="scientific">Cellulomonas carbonis T26</name>
    <dbReference type="NCBI Taxonomy" id="947969"/>
    <lineage>
        <taxon>Bacteria</taxon>
        <taxon>Bacillati</taxon>
        <taxon>Actinomycetota</taxon>
        <taxon>Actinomycetes</taxon>
        <taxon>Micrococcales</taxon>
        <taxon>Cellulomonadaceae</taxon>
        <taxon>Cellulomonas</taxon>
    </lineage>
</organism>
<sequence>MRGDGLSPDWAPSPKDYQPADFDEPRADYYWAITRARTRTDIKRLENTKVDQGFADVVTRLASGGEQGRDALRAVVDYTDDPEEKASVIEAARAWLYPYDCLPNEFRGWLSTQARAYPAVAQTLRLIERAS</sequence>
<protein>
    <submittedName>
        <fullName evidence="2">Uncharacterized protein</fullName>
    </submittedName>
</protein>
<comment type="caution">
    <text evidence="2">The sequence shown here is derived from an EMBL/GenBank/DDBJ whole genome shotgun (WGS) entry which is preliminary data.</text>
</comment>
<dbReference type="Proteomes" id="UP000029839">
    <property type="component" value="Unassembled WGS sequence"/>
</dbReference>
<dbReference type="EMBL" id="AXCY01000012">
    <property type="protein sequence ID" value="KGM11895.1"/>
    <property type="molecule type" value="Genomic_DNA"/>
</dbReference>
<evidence type="ECO:0000313" key="2">
    <source>
        <dbReference type="EMBL" id="KGM11895.1"/>
    </source>
</evidence>
<dbReference type="RefSeq" id="WP_043603764.1">
    <property type="nucleotide sequence ID" value="NZ_AXCY01000012.1"/>
</dbReference>
<gene>
    <name evidence="2" type="ORF">N868_04985</name>
</gene>